<dbReference type="EMBL" id="HE797009">
    <property type="protein sequence ID" value="CCM00872.1"/>
    <property type="molecule type" value="Genomic_DNA"/>
</dbReference>
<dbReference type="InterPro" id="IPR032675">
    <property type="entry name" value="LRR_dom_sf"/>
</dbReference>
<organism evidence="1 2">
    <name type="scientific">Fibroporia radiculosa</name>
    <dbReference type="NCBI Taxonomy" id="599839"/>
    <lineage>
        <taxon>Eukaryota</taxon>
        <taxon>Fungi</taxon>
        <taxon>Dikarya</taxon>
        <taxon>Basidiomycota</taxon>
        <taxon>Agaricomycotina</taxon>
        <taxon>Agaricomycetes</taxon>
        <taxon>Polyporales</taxon>
        <taxon>Fibroporiaceae</taxon>
        <taxon>Fibroporia</taxon>
    </lineage>
</organism>
<keyword evidence="2" id="KW-1185">Reference proteome</keyword>
<proteinExistence type="predicted"/>
<name>J4HVP5_9APHY</name>
<accession>J4HVP5</accession>
<reference evidence="1 2" key="1">
    <citation type="journal article" date="2012" name="Appl. Environ. Microbiol.">
        <title>Short-read sequencing for genomic analysis of the brown rot fungus Fibroporia radiculosa.</title>
        <authorList>
            <person name="Tang J.D."/>
            <person name="Perkins A.D."/>
            <person name="Sonstegard T.S."/>
            <person name="Schroeder S.G."/>
            <person name="Burgess S.C."/>
            <person name="Diehl S.V."/>
        </authorList>
    </citation>
    <scope>NUCLEOTIDE SEQUENCE [LARGE SCALE GENOMIC DNA]</scope>
    <source>
        <strain evidence="1 2">TFFH 294</strain>
    </source>
</reference>
<dbReference type="AlphaFoldDB" id="J4HVP5"/>
<dbReference type="InParanoid" id="J4HVP5"/>
<gene>
    <name evidence="1" type="ORF">FIBRA_02918</name>
</gene>
<dbReference type="RefSeq" id="XP_012180155.1">
    <property type="nucleotide sequence ID" value="XM_012324765.1"/>
</dbReference>
<dbReference type="OrthoDB" id="2817417at2759"/>
<evidence type="ECO:0000313" key="1">
    <source>
        <dbReference type="EMBL" id="CCM00872.1"/>
    </source>
</evidence>
<dbReference type="HOGENOM" id="CLU_036316_0_2_1"/>
<evidence type="ECO:0008006" key="3">
    <source>
        <dbReference type="Google" id="ProtNLM"/>
    </source>
</evidence>
<dbReference type="GeneID" id="24095783"/>
<dbReference type="Proteomes" id="UP000006352">
    <property type="component" value="Unassembled WGS sequence"/>
</dbReference>
<dbReference type="Gene3D" id="3.80.10.10">
    <property type="entry name" value="Ribonuclease Inhibitor"/>
    <property type="match status" value="1"/>
</dbReference>
<protein>
    <recommendedName>
        <fullName evidence="3">F-box domain-containing protein</fullName>
    </recommendedName>
</protein>
<sequence length="388" mass="43813">MSQYLTPHLRHTTQLPVELWEKIIDVLADEGYSAVRLQELGLVCRAWHARCRFRANQVIRLHKMNKTLVYRLIGTLNEDHGRRRLSVVRTVDFSSGKIDTFGSFVVRMARALPRVETLRLQQCKWVPGQLHSQVFMHINAAFESVTTLDLYVVTFPSPVALGRLVRALPRLSALSFYAVKVEKRDVVPGTVQVPSTLRLETVHLFDSCDVVDFLVTATISACIKHLTFRDYDRIACPRVLTTVGASLSSLTIQPGSSLNGSNDFLDLTSATNLRALSVTANLRDLRWLASALSHVTLSKLAYIEVVSTSFRCEEKYVQGMFDGIDNDAYMRIDRALSGRQHRAFQRMEFHLRCRVESRSNVVNVVSECAWHACISSKLPTLHASGRLQ</sequence>
<evidence type="ECO:0000313" key="2">
    <source>
        <dbReference type="Proteomes" id="UP000006352"/>
    </source>
</evidence>